<dbReference type="PRINTS" id="PR00696">
    <property type="entry name" value="RSOLVASERUVC"/>
</dbReference>
<keyword evidence="4" id="KW-0479">Metal-binding</keyword>
<keyword evidence="11" id="KW-0234">DNA repair</keyword>
<dbReference type="GO" id="GO:0046872">
    <property type="term" value="F:metal ion binding"/>
    <property type="evidence" value="ECO:0007669"/>
    <property type="project" value="UniProtKB-KW"/>
</dbReference>
<keyword evidence="2" id="KW-0963">Cytoplasm</keyword>
<dbReference type="Gene3D" id="3.30.420.10">
    <property type="entry name" value="Ribonuclease H-like superfamily/Ribonuclease H"/>
    <property type="match status" value="1"/>
</dbReference>
<dbReference type="GO" id="GO:0008821">
    <property type="term" value="F:crossover junction DNA endonuclease activity"/>
    <property type="evidence" value="ECO:0007669"/>
    <property type="project" value="InterPro"/>
</dbReference>
<evidence type="ECO:0000313" key="13">
    <source>
        <dbReference type="EMBL" id="CAB4892581.1"/>
    </source>
</evidence>
<dbReference type="InterPro" id="IPR002176">
    <property type="entry name" value="X-over_junc_endoDNase_RuvC"/>
</dbReference>
<dbReference type="NCBIfam" id="TIGR00228">
    <property type="entry name" value="ruvC"/>
    <property type="match status" value="1"/>
</dbReference>
<comment type="similarity">
    <text evidence="1">Belongs to the RuvC family.</text>
</comment>
<dbReference type="PROSITE" id="PS01321">
    <property type="entry name" value="RUVC"/>
    <property type="match status" value="1"/>
</dbReference>
<dbReference type="NCBIfam" id="NF000711">
    <property type="entry name" value="PRK00039.2-1"/>
    <property type="match status" value="1"/>
</dbReference>
<evidence type="ECO:0000313" key="12">
    <source>
        <dbReference type="EMBL" id="CAB4726942.1"/>
    </source>
</evidence>
<dbReference type="CDD" id="cd16962">
    <property type="entry name" value="RuvC"/>
    <property type="match status" value="1"/>
</dbReference>
<proteinExistence type="inferred from homology"/>
<dbReference type="InterPro" id="IPR020563">
    <property type="entry name" value="X-over_junc_endoDNase_Mg_BS"/>
</dbReference>
<evidence type="ECO:0000256" key="4">
    <source>
        <dbReference type="ARBA" id="ARBA00022723"/>
    </source>
</evidence>
<dbReference type="HAMAP" id="MF_00034">
    <property type="entry name" value="RuvC"/>
    <property type="match status" value="1"/>
</dbReference>
<dbReference type="PANTHER" id="PTHR30194:SF3">
    <property type="entry name" value="CROSSOVER JUNCTION ENDODEOXYRIBONUCLEASE RUVC"/>
    <property type="match status" value="1"/>
</dbReference>
<dbReference type="SUPFAM" id="SSF53098">
    <property type="entry name" value="Ribonuclease H-like"/>
    <property type="match status" value="1"/>
</dbReference>
<dbReference type="AlphaFoldDB" id="A0A6J6RWW4"/>
<dbReference type="InterPro" id="IPR036397">
    <property type="entry name" value="RNaseH_sf"/>
</dbReference>
<evidence type="ECO:0000256" key="9">
    <source>
        <dbReference type="ARBA" id="ARBA00023125"/>
    </source>
</evidence>
<evidence type="ECO:0000256" key="8">
    <source>
        <dbReference type="ARBA" id="ARBA00022842"/>
    </source>
</evidence>
<keyword evidence="9" id="KW-0238">DNA-binding</keyword>
<reference evidence="12" key="1">
    <citation type="submission" date="2020-05" db="EMBL/GenBank/DDBJ databases">
        <authorList>
            <person name="Chiriac C."/>
            <person name="Salcher M."/>
            <person name="Ghai R."/>
            <person name="Kavagutti S V."/>
        </authorList>
    </citation>
    <scope>NUCLEOTIDE SEQUENCE</scope>
</reference>
<keyword evidence="8" id="KW-0460">Magnesium</keyword>
<evidence type="ECO:0000256" key="10">
    <source>
        <dbReference type="ARBA" id="ARBA00023172"/>
    </source>
</evidence>
<dbReference type="EMBL" id="CAEZYU010000002">
    <property type="protein sequence ID" value="CAB4726942.1"/>
    <property type="molecule type" value="Genomic_DNA"/>
</dbReference>
<evidence type="ECO:0000256" key="1">
    <source>
        <dbReference type="ARBA" id="ARBA00009518"/>
    </source>
</evidence>
<gene>
    <name evidence="12" type="ORF">UFOPK2766_00053</name>
    <name evidence="13" type="ORF">UFOPK3519_00380</name>
</gene>
<accession>A0A6J6RWW4</accession>
<dbReference type="FunFam" id="3.30.420.10:FF:000002">
    <property type="entry name" value="Crossover junction endodeoxyribonuclease RuvC"/>
    <property type="match status" value="1"/>
</dbReference>
<keyword evidence="7" id="KW-0378">Hydrolase</keyword>
<dbReference type="GO" id="GO:0003677">
    <property type="term" value="F:DNA binding"/>
    <property type="evidence" value="ECO:0007669"/>
    <property type="project" value="UniProtKB-KW"/>
</dbReference>
<dbReference type="InterPro" id="IPR012337">
    <property type="entry name" value="RNaseH-like_sf"/>
</dbReference>
<protein>
    <submittedName>
        <fullName evidence="12">Unannotated protein</fullName>
    </submittedName>
</protein>
<evidence type="ECO:0000256" key="7">
    <source>
        <dbReference type="ARBA" id="ARBA00022801"/>
    </source>
</evidence>
<dbReference type="PANTHER" id="PTHR30194">
    <property type="entry name" value="CROSSOVER JUNCTION ENDODEOXYRIBONUCLEASE RUVC"/>
    <property type="match status" value="1"/>
</dbReference>
<evidence type="ECO:0000256" key="11">
    <source>
        <dbReference type="ARBA" id="ARBA00023204"/>
    </source>
</evidence>
<organism evidence="12">
    <name type="scientific">freshwater metagenome</name>
    <dbReference type="NCBI Taxonomy" id="449393"/>
    <lineage>
        <taxon>unclassified sequences</taxon>
        <taxon>metagenomes</taxon>
        <taxon>ecological metagenomes</taxon>
    </lineage>
</organism>
<dbReference type="GO" id="GO:0006310">
    <property type="term" value="P:DNA recombination"/>
    <property type="evidence" value="ECO:0007669"/>
    <property type="project" value="UniProtKB-KW"/>
</dbReference>
<name>A0A6J6RWW4_9ZZZZ</name>
<dbReference type="EMBL" id="CAFBMG010000018">
    <property type="protein sequence ID" value="CAB4892581.1"/>
    <property type="molecule type" value="Genomic_DNA"/>
</dbReference>
<keyword evidence="10" id="KW-0233">DNA recombination</keyword>
<keyword evidence="5" id="KW-0255">Endonuclease</keyword>
<dbReference type="GO" id="GO:0006281">
    <property type="term" value="P:DNA repair"/>
    <property type="evidence" value="ECO:0007669"/>
    <property type="project" value="UniProtKB-KW"/>
</dbReference>
<evidence type="ECO:0000256" key="2">
    <source>
        <dbReference type="ARBA" id="ARBA00022490"/>
    </source>
</evidence>
<keyword evidence="6" id="KW-0227">DNA damage</keyword>
<evidence type="ECO:0000256" key="3">
    <source>
        <dbReference type="ARBA" id="ARBA00022722"/>
    </source>
</evidence>
<evidence type="ECO:0000256" key="5">
    <source>
        <dbReference type="ARBA" id="ARBA00022759"/>
    </source>
</evidence>
<sequence length="172" mass="17938">MIEPVFVLGIDPGLTRCGYCVLQVSAQHSHAVALGVLRTDTKSPVPARLAELLADIRQLLNEFSPAAVAIERVLFQTNVSTAISVAQAAGIVMAEAAGRGIDVVEYSPNQVKDAVAGYGGADKEQVQQMVQVLLKLDQPPRPADAADAAAIALTHVAFSAGLQQSLRAGAAR</sequence>
<evidence type="ECO:0000256" key="6">
    <source>
        <dbReference type="ARBA" id="ARBA00022763"/>
    </source>
</evidence>
<dbReference type="Pfam" id="PF02075">
    <property type="entry name" value="RuvC"/>
    <property type="match status" value="1"/>
</dbReference>
<keyword evidence="3" id="KW-0540">Nuclease</keyword>